<dbReference type="AlphaFoldDB" id="A0A243WJP1"/>
<accession>A0A243WJP1</accession>
<proteinExistence type="inferred from homology"/>
<dbReference type="EC" id="3.1.1.-" evidence="3"/>
<dbReference type="Gene3D" id="3.40.50.1820">
    <property type="entry name" value="alpha/beta hydrolase"/>
    <property type="match status" value="1"/>
</dbReference>
<dbReference type="InterPro" id="IPR019826">
    <property type="entry name" value="Carboxylesterase_B_AS"/>
</dbReference>
<protein>
    <recommendedName>
        <fullName evidence="3">Carboxylic ester hydrolase</fullName>
        <ecNumber evidence="3">3.1.1.-</ecNumber>
    </recommendedName>
</protein>
<dbReference type="Pfam" id="PF00135">
    <property type="entry name" value="COesterase"/>
    <property type="match status" value="1"/>
</dbReference>
<keyword evidence="6" id="KW-1185">Reference proteome</keyword>
<evidence type="ECO:0000313" key="5">
    <source>
        <dbReference type="EMBL" id="OUJ75510.1"/>
    </source>
</evidence>
<evidence type="ECO:0000259" key="4">
    <source>
        <dbReference type="Pfam" id="PF00135"/>
    </source>
</evidence>
<evidence type="ECO:0000256" key="3">
    <source>
        <dbReference type="RuleBase" id="RU361235"/>
    </source>
</evidence>
<dbReference type="PROSITE" id="PS00122">
    <property type="entry name" value="CARBOXYLESTERASE_B_1"/>
    <property type="match status" value="1"/>
</dbReference>
<keyword evidence="3" id="KW-0732">Signal</keyword>
<evidence type="ECO:0000313" key="6">
    <source>
        <dbReference type="Proteomes" id="UP000194873"/>
    </source>
</evidence>
<feature type="domain" description="Carboxylesterase type B" evidence="4">
    <location>
        <begin position="30"/>
        <end position="503"/>
    </location>
</feature>
<dbReference type="PANTHER" id="PTHR11559">
    <property type="entry name" value="CARBOXYLESTERASE"/>
    <property type="match status" value="1"/>
</dbReference>
<dbReference type="EMBL" id="MTSE01000002">
    <property type="protein sequence ID" value="OUJ75510.1"/>
    <property type="molecule type" value="Genomic_DNA"/>
</dbReference>
<organism evidence="5 6">
    <name type="scientific">Hymenobacter crusticola</name>
    <dbReference type="NCBI Taxonomy" id="1770526"/>
    <lineage>
        <taxon>Bacteria</taxon>
        <taxon>Pseudomonadati</taxon>
        <taxon>Bacteroidota</taxon>
        <taxon>Cytophagia</taxon>
        <taxon>Cytophagales</taxon>
        <taxon>Hymenobacteraceae</taxon>
        <taxon>Hymenobacter</taxon>
    </lineage>
</organism>
<gene>
    <name evidence="5" type="ORF">BXP70_05745</name>
</gene>
<dbReference type="RefSeq" id="WP_086593054.1">
    <property type="nucleotide sequence ID" value="NZ_MTSE01000002.1"/>
</dbReference>
<keyword evidence="2 3" id="KW-0378">Hydrolase</keyword>
<dbReference type="SUPFAM" id="SSF53474">
    <property type="entry name" value="alpha/beta-Hydrolases"/>
    <property type="match status" value="1"/>
</dbReference>
<feature type="signal peptide" evidence="3">
    <location>
        <begin position="1"/>
        <end position="19"/>
    </location>
</feature>
<feature type="chain" id="PRO_5011810142" description="Carboxylic ester hydrolase" evidence="3">
    <location>
        <begin position="20"/>
        <end position="517"/>
    </location>
</feature>
<evidence type="ECO:0000256" key="2">
    <source>
        <dbReference type="ARBA" id="ARBA00022801"/>
    </source>
</evidence>
<reference evidence="5 6" key="1">
    <citation type="submission" date="2017-01" db="EMBL/GenBank/DDBJ databases">
        <title>A new Hymenobacter.</title>
        <authorList>
            <person name="Liang Y."/>
            <person name="Feng F."/>
        </authorList>
    </citation>
    <scope>NUCLEOTIDE SEQUENCE [LARGE SCALE GENOMIC DNA]</scope>
    <source>
        <strain evidence="5">MIMBbqt21</strain>
    </source>
</reference>
<name>A0A243WJP1_9BACT</name>
<dbReference type="Proteomes" id="UP000194873">
    <property type="component" value="Unassembled WGS sequence"/>
</dbReference>
<dbReference type="InterPro" id="IPR002018">
    <property type="entry name" value="CarbesteraseB"/>
</dbReference>
<comment type="similarity">
    <text evidence="1 3">Belongs to the type-B carboxylesterase/lipase family.</text>
</comment>
<comment type="caution">
    <text evidence="5">The sequence shown here is derived from an EMBL/GenBank/DDBJ whole genome shotgun (WGS) entry which is preliminary data.</text>
</comment>
<sequence length="517" mass="55889">MIRFLSSCLLLVVLCCGFAAFRPRPAVLGVVKTRSGPVSGGQNKTGDVAYYKGIPFAAPPVGDLRWKAPQPVKPWSKVRACLAYGPSPVQAAPAPFSMWSEEFLIPATPISEDCLYLNVWTGARAAAERRPVLVWIYGGGFTSGGSAVPIYDGEALAQKGVVFVSLNYRVGPLGFLAHPELTKESGSHASGNYGLLDQLAALRWVQQNIAAFGGDPTNVTIAGQSAGSMSVNCLVASPLAKGLFTKAIAESGAGFSRPYPTLAQAEQEGMRYGQELKAPTLAELRQLPATAFVQKMTSLRGPITDGYVLPASIPELFAAGKANPVTLLTGWNENEGLLAGPLKNAADFRQQAEQQYGAQASTFLRFYPATNDAEAETSQQNLGRDIIFGVPNYTWANVQSQTLHRPVYVYRFARKVPATGQYVKYGAFHTGEVPYAYHNLRFVDRPWEPGDEKLADTMTAYWVNFARTGNPNGVGLPKWPAYQPADKQIMVLDLNPAAHPLPDQARLDFLATQTGKK</sequence>
<dbReference type="GO" id="GO:0016787">
    <property type="term" value="F:hydrolase activity"/>
    <property type="evidence" value="ECO:0007669"/>
    <property type="project" value="UniProtKB-KW"/>
</dbReference>
<dbReference type="InterPro" id="IPR050309">
    <property type="entry name" value="Type-B_Carboxylest/Lipase"/>
</dbReference>
<dbReference type="InterPro" id="IPR029058">
    <property type="entry name" value="AB_hydrolase_fold"/>
</dbReference>
<evidence type="ECO:0000256" key="1">
    <source>
        <dbReference type="ARBA" id="ARBA00005964"/>
    </source>
</evidence>
<dbReference type="OrthoDB" id="9775851at2"/>